<dbReference type="Gene3D" id="3.30.565.10">
    <property type="entry name" value="Histidine kinase-like ATPase, C-terminal domain"/>
    <property type="match status" value="1"/>
</dbReference>
<reference evidence="13 14" key="1">
    <citation type="submission" date="2020-08" db="EMBL/GenBank/DDBJ databases">
        <title>Genomic Encyclopedia of Type Strains, Phase IV (KMG-IV): sequencing the most valuable type-strain genomes for metagenomic binning, comparative biology and taxonomic classification.</title>
        <authorList>
            <person name="Goeker M."/>
        </authorList>
    </citation>
    <scope>NUCLEOTIDE SEQUENCE [LARGE SCALE GENOMIC DNA]</scope>
    <source>
        <strain evidence="13 14">DSM 45615</strain>
    </source>
</reference>
<feature type="domain" description="Histidine kinase/HSP90-like ATPase" evidence="10">
    <location>
        <begin position="323"/>
        <end position="403"/>
    </location>
</feature>
<dbReference type="RefSeq" id="WP_185052573.1">
    <property type="nucleotide sequence ID" value="NZ_BAABIX010000064.1"/>
</dbReference>
<keyword evidence="6 13" id="KW-0418">Kinase</keyword>
<feature type="transmembrane region" description="Helical" evidence="9">
    <location>
        <begin position="111"/>
        <end position="136"/>
    </location>
</feature>
<dbReference type="Gene3D" id="1.20.5.1930">
    <property type="match status" value="1"/>
</dbReference>
<keyword evidence="7" id="KW-0067">ATP-binding</keyword>
<dbReference type="EC" id="2.7.13.3" evidence="2"/>
<evidence type="ECO:0000256" key="8">
    <source>
        <dbReference type="ARBA" id="ARBA00023012"/>
    </source>
</evidence>
<keyword evidence="8" id="KW-0902">Two-component regulatory system</keyword>
<feature type="transmembrane region" description="Helical" evidence="9">
    <location>
        <begin position="12"/>
        <end position="32"/>
    </location>
</feature>
<evidence type="ECO:0000256" key="3">
    <source>
        <dbReference type="ARBA" id="ARBA00022553"/>
    </source>
</evidence>
<comment type="caution">
    <text evidence="13">The sequence shown here is derived from an EMBL/GenBank/DDBJ whole genome shotgun (WGS) entry which is preliminary data.</text>
</comment>
<evidence type="ECO:0000313" key="13">
    <source>
        <dbReference type="EMBL" id="MBB5135655.1"/>
    </source>
</evidence>
<dbReference type="EMBL" id="JACHGN010000011">
    <property type="protein sequence ID" value="MBB5135655.1"/>
    <property type="molecule type" value="Genomic_DNA"/>
</dbReference>
<dbReference type="SUPFAM" id="SSF55874">
    <property type="entry name" value="ATPase domain of HSP90 chaperone/DNA topoisomerase II/histidine kinase"/>
    <property type="match status" value="1"/>
</dbReference>
<evidence type="ECO:0000259" key="12">
    <source>
        <dbReference type="Pfam" id="PF13796"/>
    </source>
</evidence>
<feature type="domain" description="Putative sensor" evidence="12">
    <location>
        <begin position="13"/>
        <end position="189"/>
    </location>
</feature>
<evidence type="ECO:0000256" key="9">
    <source>
        <dbReference type="SAM" id="Phobius"/>
    </source>
</evidence>
<evidence type="ECO:0000256" key="7">
    <source>
        <dbReference type="ARBA" id="ARBA00022840"/>
    </source>
</evidence>
<dbReference type="InterPro" id="IPR050482">
    <property type="entry name" value="Sensor_HK_TwoCompSys"/>
</dbReference>
<feature type="transmembrane region" description="Helical" evidence="9">
    <location>
        <begin position="38"/>
        <end position="60"/>
    </location>
</feature>
<keyword evidence="5" id="KW-0547">Nucleotide-binding</keyword>
<dbReference type="GO" id="GO:0046983">
    <property type="term" value="F:protein dimerization activity"/>
    <property type="evidence" value="ECO:0007669"/>
    <property type="project" value="InterPro"/>
</dbReference>
<sequence>MYSSPRTWSELRYAVTGLPVAVAGFACVAVLLGAGLVLAITVVGLPVLVGGLHVATWLGALERRRAAAGLGVTVAAPVRPAAPPDLLGRIRARLADPAGWRAALHALLKPVTAFAGLGAVTVFWAGGLAELTYPIWRLAGLTQQWGGAPLDDWPRSLLAAAVGAVLLLFAPRAVHGALALDRLLARKLLGPTRYSERLRHLESTRSQVVDDSAAMLRRIERDLHDGAQARMVAVTMDLVTAKKILKDGDPEKAGEVIDLAHRNATAAVTELRDLARGIHPAALDRGLDTALATLASHSAVPVTLRVALPRRPAKAIESIVYFCAAELLANVLKHSRAEQAWLEVTQDGDLLRLRVQDNGAGGAVAGATGGLAGLGDRVRAVDGRLTISSPPGGPTLVVVELPIRL</sequence>
<proteinExistence type="predicted"/>
<dbReference type="PANTHER" id="PTHR24421:SF10">
    <property type="entry name" value="NITRATE_NITRITE SENSOR PROTEIN NARQ"/>
    <property type="match status" value="1"/>
</dbReference>
<comment type="catalytic activity">
    <reaction evidence="1">
        <text>ATP + protein L-histidine = ADP + protein N-phospho-L-histidine.</text>
        <dbReference type="EC" id="2.7.13.3"/>
    </reaction>
</comment>
<evidence type="ECO:0000313" key="14">
    <source>
        <dbReference type="Proteomes" id="UP000578449"/>
    </source>
</evidence>
<dbReference type="PANTHER" id="PTHR24421">
    <property type="entry name" value="NITRATE/NITRITE SENSOR PROTEIN NARX-RELATED"/>
    <property type="match status" value="1"/>
</dbReference>
<dbReference type="Proteomes" id="UP000578449">
    <property type="component" value="Unassembled WGS sequence"/>
</dbReference>
<dbReference type="InterPro" id="IPR003594">
    <property type="entry name" value="HATPase_dom"/>
</dbReference>
<dbReference type="CDD" id="cd16917">
    <property type="entry name" value="HATPase_UhpB-NarQ-NarX-like"/>
    <property type="match status" value="1"/>
</dbReference>
<dbReference type="Pfam" id="PF13796">
    <property type="entry name" value="Sensor"/>
    <property type="match status" value="1"/>
</dbReference>
<evidence type="ECO:0000256" key="2">
    <source>
        <dbReference type="ARBA" id="ARBA00012438"/>
    </source>
</evidence>
<keyword evidence="4" id="KW-0808">Transferase</keyword>
<keyword evidence="9" id="KW-1133">Transmembrane helix</keyword>
<gene>
    <name evidence="13" type="ORF">HNP84_005399</name>
</gene>
<evidence type="ECO:0000259" key="10">
    <source>
        <dbReference type="Pfam" id="PF02518"/>
    </source>
</evidence>
<dbReference type="Pfam" id="PF02518">
    <property type="entry name" value="HATPase_c"/>
    <property type="match status" value="1"/>
</dbReference>
<protein>
    <recommendedName>
        <fullName evidence="2">histidine kinase</fullName>
        <ecNumber evidence="2">2.7.13.3</ecNumber>
    </recommendedName>
</protein>
<dbReference type="GO" id="GO:0000155">
    <property type="term" value="F:phosphorelay sensor kinase activity"/>
    <property type="evidence" value="ECO:0007669"/>
    <property type="project" value="InterPro"/>
</dbReference>
<evidence type="ECO:0000256" key="6">
    <source>
        <dbReference type="ARBA" id="ARBA00022777"/>
    </source>
</evidence>
<dbReference type="GO" id="GO:0005524">
    <property type="term" value="F:ATP binding"/>
    <property type="evidence" value="ECO:0007669"/>
    <property type="project" value="UniProtKB-KW"/>
</dbReference>
<evidence type="ECO:0000259" key="11">
    <source>
        <dbReference type="Pfam" id="PF07730"/>
    </source>
</evidence>
<feature type="domain" description="Signal transduction histidine kinase subgroup 3 dimerisation and phosphoacceptor" evidence="11">
    <location>
        <begin position="217"/>
        <end position="283"/>
    </location>
</feature>
<keyword evidence="14" id="KW-1185">Reference proteome</keyword>
<evidence type="ECO:0000256" key="5">
    <source>
        <dbReference type="ARBA" id="ARBA00022741"/>
    </source>
</evidence>
<keyword evidence="3" id="KW-0597">Phosphoprotein</keyword>
<dbReference type="AlphaFoldDB" id="A0A840PHW1"/>
<evidence type="ECO:0000256" key="4">
    <source>
        <dbReference type="ARBA" id="ARBA00022679"/>
    </source>
</evidence>
<dbReference type="InterPro" id="IPR036890">
    <property type="entry name" value="HATPase_C_sf"/>
</dbReference>
<evidence type="ECO:0000256" key="1">
    <source>
        <dbReference type="ARBA" id="ARBA00000085"/>
    </source>
</evidence>
<feature type="transmembrane region" description="Helical" evidence="9">
    <location>
        <begin position="156"/>
        <end position="180"/>
    </location>
</feature>
<accession>A0A840PHW1</accession>
<dbReference type="Pfam" id="PF07730">
    <property type="entry name" value="HisKA_3"/>
    <property type="match status" value="1"/>
</dbReference>
<dbReference type="PROSITE" id="PS51257">
    <property type="entry name" value="PROKAR_LIPOPROTEIN"/>
    <property type="match status" value="1"/>
</dbReference>
<keyword evidence="9" id="KW-0472">Membrane</keyword>
<organism evidence="13 14">
    <name type="scientific">Thermocatellispora tengchongensis</name>
    <dbReference type="NCBI Taxonomy" id="1073253"/>
    <lineage>
        <taxon>Bacteria</taxon>
        <taxon>Bacillati</taxon>
        <taxon>Actinomycetota</taxon>
        <taxon>Actinomycetes</taxon>
        <taxon>Streptosporangiales</taxon>
        <taxon>Streptosporangiaceae</taxon>
        <taxon>Thermocatellispora</taxon>
    </lineage>
</organism>
<name>A0A840PHW1_9ACTN</name>
<dbReference type="InterPro" id="IPR011712">
    <property type="entry name" value="Sig_transdc_His_kin_sub3_dim/P"/>
</dbReference>
<keyword evidence="9" id="KW-0812">Transmembrane</keyword>
<dbReference type="GO" id="GO:0016020">
    <property type="term" value="C:membrane"/>
    <property type="evidence" value="ECO:0007669"/>
    <property type="project" value="InterPro"/>
</dbReference>
<dbReference type="InterPro" id="IPR025828">
    <property type="entry name" value="Put_sensor_dom"/>
</dbReference>